<dbReference type="AlphaFoldDB" id="A0A0K0E2M8"/>
<dbReference type="Pfam" id="PF25330">
    <property type="entry name" value="C2_nem"/>
    <property type="match status" value="1"/>
</dbReference>
<dbReference type="PANTHER" id="PTHR38626">
    <property type="entry name" value="SKN-1 DEPENDENT ZYGOTIC TRANSCRIPT-RELATED"/>
    <property type="match status" value="1"/>
</dbReference>
<protein>
    <submittedName>
        <fullName evidence="4">ZP domain-containing protein</fullName>
    </submittedName>
</protein>
<keyword evidence="3" id="KW-1185">Reference proteome</keyword>
<evidence type="ECO:0000313" key="4">
    <source>
        <dbReference type="WBParaSite" id="SSTP_0000374700.1"/>
    </source>
</evidence>
<feature type="domain" description="C2" evidence="2">
    <location>
        <begin position="12"/>
        <end position="138"/>
    </location>
</feature>
<dbReference type="InterPro" id="IPR057569">
    <property type="entry name" value="C2_nem"/>
</dbReference>
<dbReference type="WBParaSite" id="SSTP_0000374700.1">
    <property type="protein sequence ID" value="SSTP_0000374700.1"/>
    <property type="gene ID" value="SSTP_0000374700"/>
</dbReference>
<dbReference type="PANTHER" id="PTHR38626:SF4">
    <property type="entry name" value="SKN-1 DEPENDENT ZYGOTIC TRANSCRIPT"/>
    <property type="match status" value="1"/>
</dbReference>
<keyword evidence="1" id="KW-0472">Membrane</keyword>
<feature type="transmembrane region" description="Helical" evidence="1">
    <location>
        <begin position="171"/>
        <end position="195"/>
    </location>
</feature>
<keyword evidence="1" id="KW-1133">Transmembrane helix</keyword>
<keyword evidence="1" id="KW-0812">Transmembrane</keyword>
<proteinExistence type="predicted"/>
<dbReference type="Proteomes" id="UP000035681">
    <property type="component" value="Unplaced"/>
</dbReference>
<dbReference type="WBParaSite" id="TCONS_00005580.p1">
    <property type="protein sequence ID" value="TCONS_00005580.p1"/>
    <property type="gene ID" value="XLOC_003848"/>
</dbReference>
<dbReference type="InterPro" id="IPR040426">
    <property type="entry name" value="C05B5.4-like"/>
</dbReference>
<evidence type="ECO:0000256" key="1">
    <source>
        <dbReference type="SAM" id="Phobius"/>
    </source>
</evidence>
<evidence type="ECO:0000313" key="3">
    <source>
        <dbReference type="Proteomes" id="UP000035681"/>
    </source>
</evidence>
<evidence type="ECO:0000259" key="2">
    <source>
        <dbReference type="Pfam" id="PF25330"/>
    </source>
</evidence>
<accession>A0A0K0E2M8</accession>
<name>A0A0K0E2M8_STRER</name>
<sequence length="332" mass="38151">MNFEIEKLHSSVYVNVELISIEWRKECSINNRCTNQRFQLSSNIFGSNEFHRIDYSVYSKHTTKSIILYSYYKNFHPYDLIISSKVTGYDEFFKVPIDCDESIPVFAYKNLQQSGEKNEALLVLVGKCYTAHVSVTYFIDNKCSKCNLDEAKITSASLTLTKYFGTDHNNLIITLIMLIIIFSISSIVLSILIIYHCNKIIKYRRVRKSKNSIPPLTKVGIDKNCEKDICNKKELFDKSLINSKNCSDIQNETYYINYQSSNTKHENLKSKKCDKMELIDNWIVSKNNGTTYFSDYESYKQINSNNGDNDNLSTASTSLFGGVCGSNKEVIV</sequence>
<reference evidence="4" key="1">
    <citation type="submission" date="2015-08" db="UniProtKB">
        <authorList>
            <consortium name="WormBaseParasite"/>
        </authorList>
    </citation>
    <scope>IDENTIFICATION</scope>
</reference>
<organism evidence="4">
    <name type="scientific">Strongyloides stercoralis</name>
    <name type="common">Threadworm</name>
    <dbReference type="NCBI Taxonomy" id="6248"/>
    <lineage>
        <taxon>Eukaryota</taxon>
        <taxon>Metazoa</taxon>
        <taxon>Ecdysozoa</taxon>
        <taxon>Nematoda</taxon>
        <taxon>Chromadorea</taxon>
        <taxon>Rhabditida</taxon>
        <taxon>Tylenchina</taxon>
        <taxon>Panagrolaimomorpha</taxon>
        <taxon>Strongyloidoidea</taxon>
        <taxon>Strongyloididae</taxon>
        <taxon>Strongyloides</taxon>
    </lineage>
</organism>